<accession>A0A1R1Y2U0</accession>
<dbReference type="AlphaFoldDB" id="A0A1R1Y2U0"/>
<name>A0A1R1Y2U0_9FUNG</name>
<dbReference type="Proteomes" id="UP000187283">
    <property type="component" value="Unassembled WGS sequence"/>
</dbReference>
<evidence type="ECO:0000313" key="2">
    <source>
        <dbReference type="Proteomes" id="UP000187283"/>
    </source>
</evidence>
<keyword evidence="2" id="KW-1185">Reference proteome</keyword>
<feature type="non-terminal residue" evidence="1">
    <location>
        <position position="29"/>
    </location>
</feature>
<comment type="caution">
    <text evidence="1">The sequence shown here is derived from an EMBL/GenBank/DDBJ whole genome shotgun (WGS) entry which is preliminary data.</text>
</comment>
<organism evidence="1 2">
    <name type="scientific">Smittium culicis</name>
    <dbReference type="NCBI Taxonomy" id="133412"/>
    <lineage>
        <taxon>Eukaryota</taxon>
        <taxon>Fungi</taxon>
        <taxon>Fungi incertae sedis</taxon>
        <taxon>Zoopagomycota</taxon>
        <taxon>Kickxellomycotina</taxon>
        <taxon>Harpellomycetes</taxon>
        <taxon>Harpellales</taxon>
        <taxon>Legeriomycetaceae</taxon>
        <taxon>Smittium</taxon>
    </lineage>
</organism>
<evidence type="ECO:0000313" key="1">
    <source>
        <dbReference type="EMBL" id="OMJ21094.1"/>
    </source>
</evidence>
<reference evidence="1 2" key="1">
    <citation type="submission" date="2017-01" db="EMBL/GenBank/DDBJ databases">
        <authorList>
            <person name="Mah S.A."/>
            <person name="Swanson W.J."/>
            <person name="Moy G.W."/>
            <person name="Vacquier V.D."/>
        </authorList>
    </citation>
    <scope>NUCLEOTIDE SEQUENCE [LARGE SCALE GENOMIC DNA]</scope>
    <source>
        <strain evidence="1 2">GSMNP</strain>
    </source>
</reference>
<proteinExistence type="predicted"/>
<dbReference type="EMBL" id="LSSN01001088">
    <property type="protein sequence ID" value="OMJ21094.1"/>
    <property type="molecule type" value="Genomic_DNA"/>
</dbReference>
<gene>
    <name evidence="1" type="ORF">AYI70_g3679</name>
</gene>
<sequence length="29" mass="3300">MSFCKNNRCSDSKYWDLTAWVGSGILEST</sequence>
<protein>
    <submittedName>
        <fullName evidence="1">Uncharacterized protein</fullName>
    </submittedName>
</protein>